<reference evidence="8 9" key="1">
    <citation type="submission" date="2017-01" db="EMBL/GenBank/DDBJ databases">
        <title>Complete Genome Sequence of Dolosigranulum pigrum isolated from a Patient with interstitial lung disease.</title>
        <authorList>
            <person name="Mukhopadhyay R."/>
            <person name="Joaquin J."/>
            <person name="Hogue R."/>
            <person name="Fitzgerald S."/>
            <person name="Jospin G."/>
            <person name="Eisen J.A."/>
            <person name="Chaturvedi V."/>
        </authorList>
    </citation>
    <scope>NUCLEOTIDE SEQUENCE [LARGE SCALE GENOMIC DNA]</scope>
    <source>
        <strain evidence="8 9">15S00348</strain>
    </source>
</reference>
<feature type="domain" description="Clp R" evidence="7">
    <location>
        <begin position="1"/>
        <end position="144"/>
    </location>
</feature>
<dbReference type="SUPFAM" id="SSF52540">
    <property type="entry name" value="P-loop containing nucleoside triphosphate hydrolases"/>
    <property type="match status" value="2"/>
</dbReference>
<dbReference type="AlphaFoldDB" id="A0A1S8KNQ8"/>
<proteinExistence type="predicted"/>
<keyword evidence="8" id="KW-0378">Hydrolase</keyword>
<dbReference type="GO" id="GO:0005737">
    <property type="term" value="C:cytoplasm"/>
    <property type="evidence" value="ECO:0007669"/>
    <property type="project" value="TreeGrafter"/>
</dbReference>
<dbReference type="Pfam" id="PF00004">
    <property type="entry name" value="AAA"/>
    <property type="match status" value="1"/>
</dbReference>
<dbReference type="SUPFAM" id="SSF81923">
    <property type="entry name" value="Double Clp-N motif"/>
    <property type="match status" value="1"/>
</dbReference>
<name>A0A1S8KNQ8_9LACT</name>
<dbReference type="InterPro" id="IPR018368">
    <property type="entry name" value="ClpA/B_CS1"/>
</dbReference>
<evidence type="ECO:0000256" key="5">
    <source>
        <dbReference type="PROSITE-ProRule" id="PRU01251"/>
    </source>
</evidence>
<dbReference type="PROSITE" id="PS00870">
    <property type="entry name" value="CLPAB_1"/>
    <property type="match status" value="1"/>
</dbReference>
<dbReference type="FunFam" id="3.40.50.300:FF:000025">
    <property type="entry name" value="ATP-dependent Clp protease subunit"/>
    <property type="match status" value="1"/>
</dbReference>
<dbReference type="Pfam" id="PF17871">
    <property type="entry name" value="AAA_lid_9"/>
    <property type="match status" value="1"/>
</dbReference>
<dbReference type="CDD" id="cd19499">
    <property type="entry name" value="RecA-like_ClpB_Hsp104-like"/>
    <property type="match status" value="1"/>
</dbReference>
<accession>A0A1S8KNQ8</accession>
<dbReference type="Proteomes" id="UP000190409">
    <property type="component" value="Unassembled WGS sequence"/>
</dbReference>
<dbReference type="PROSITE" id="PS51903">
    <property type="entry name" value="CLP_R"/>
    <property type="match status" value="1"/>
</dbReference>
<evidence type="ECO:0000259" key="7">
    <source>
        <dbReference type="PROSITE" id="PS51903"/>
    </source>
</evidence>
<dbReference type="CDD" id="cd00009">
    <property type="entry name" value="AAA"/>
    <property type="match status" value="1"/>
</dbReference>
<dbReference type="PANTHER" id="PTHR11638">
    <property type="entry name" value="ATP-DEPENDENT CLP PROTEASE"/>
    <property type="match status" value="1"/>
</dbReference>
<organism evidence="8 9">
    <name type="scientific">Dolosigranulum pigrum</name>
    <dbReference type="NCBI Taxonomy" id="29394"/>
    <lineage>
        <taxon>Bacteria</taxon>
        <taxon>Bacillati</taxon>
        <taxon>Bacillota</taxon>
        <taxon>Bacilli</taxon>
        <taxon>Lactobacillales</taxon>
        <taxon>Carnobacteriaceae</taxon>
        <taxon>Dolosigranulum</taxon>
    </lineage>
</organism>
<dbReference type="Pfam" id="PF02861">
    <property type="entry name" value="Clp_N"/>
    <property type="match status" value="1"/>
</dbReference>
<evidence type="ECO:0000256" key="4">
    <source>
        <dbReference type="ARBA" id="ARBA00023186"/>
    </source>
</evidence>
<keyword evidence="4" id="KW-0143">Chaperone</keyword>
<sequence>MNYTAGVELAVEKARQKAYEQSHRRLEIPHMWSVLMEEERTQAIYRELQVNLERLQEVVEGEIAKLSTTSKEQSPQDKQMSHQLYHVFKDARDLATKYEYESINIDLLLVSVMNRYYHPIVQEIAQYGIGRAEIFRAIRILNGESNMSEESEERYLDQYAVNLSALNRQGEIGHVVGRDEETDHMIQILSRKTKNNPILIGEPGVGKTAIVEGLAARLASTEAPANLQGATIYSLSLGALVAGASFRGEFEARMKAVLEELQAEEKAILFIDEIHTIVGAGNAEGSLDAGNLMKPLLARGTIKVIGSTTRAEYRKHFQKDRALVRRFQPIQIKEPSVEETITILRGIRPEYEAFHQLSISDEALELSATLAKRYIPERHLPDKAIDVMDEAAAKLRITTGIDATDRTVDNQAIYSLIAKKTGIPVHKLQSDERKQLMHLEETLSSQVIGQTEAVSAVSDAIIRSRVGIQDPNRPLGSFLFLGPTGVGKTELAKVLARELFESEDNMIRLDMSEYMEKHSVSQLIGSPPGYVGHDDGGQLTEAVRFNPYAIILFDEVEKAHKDVFNLLLQVLDDGVLTDAKGRRVDFKNTILILTSNIGAHLLLDQVKAGDDTPEISSEVREALHEMLRQHFRPEFLNRIDEVVTFKPLSIAVMAGIVELQLATLQERLQAQNIVLAITDQAKKWIAQEAYDPAYGARPIRRFLTTHLETPIAKMIIAEEIEAGQQLTIDVTDESLKINVQ</sequence>
<dbReference type="InterPro" id="IPR003593">
    <property type="entry name" value="AAA+_ATPase"/>
</dbReference>
<gene>
    <name evidence="8" type="ORF">BWX42_04555</name>
</gene>
<evidence type="ECO:0000313" key="8">
    <source>
        <dbReference type="EMBL" id="OOL81115.1"/>
    </source>
</evidence>
<keyword evidence="3" id="KW-0067">ATP-binding</keyword>
<dbReference type="GO" id="GO:0006508">
    <property type="term" value="P:proteolysis"/>
    <property type="evidence" value="ECO:0007669"/>
    <property type="project" value="UniProtKB-KW"/>
</dbReference>
<keyword evidence="1 5" id="KW-0677">Repeat</keyword>
<evidence type="ECO:0000313" key="9">
    <source>
        <dbReference type="Proteomes" id="UP000190409"/>
    </source>
</evidence>
<dbReference type="InterPro" id="IPR036628">
    <property type="entry name" value="Clp_N_dom_sf"/>
</dbReference>
<keyword evidence="2" id="KW-0547">Nucleotide-binding</keyword>
<dbReference type="Gene3D" id="1.10.1780.10">
    <property type="entry name" value="Clp, N-terminal domain"/>
    <property type="match status" value="1"/>
</dbReference>
<dbReference type="GO" id="GO:0034605">
    <property type="term" value="P:cellular response to heat"/>
    <property type="evidence" value="ECO:0007669"/>
    <property type="project" value="TreeGrafter"/>
</dbReference>
<keyword evidence="8" id="KW-0645">Protease</keyword>
<dbReference type="EMBL" id="MUYF01000003">
    <property type="protein sequence ID" value="OOL81115.1"/>
    <property type="molecule type" value="Genomic_DNA"/>
</dbReference>
<dbReference type="GO" id="GO:0005524">
    <property type="term" value="F:ATP binding"/>
    <property type="evidence" value="ECO:0007669"/>
    <property type="project" value="UniProtKB-KW"/>
</dbReference>
<dbReference type="Pfam" id="PF10431">
    <property type="entry name" value="ClpB_D2-small"/>
    <property type="match status" value="1"/>
</dbReference>
<dbReference type="GO" id="GO:0008233">
    <property type="term" value="F:peptidase activity"/>
    <property type="evidence" value="ECO:0007669"/>
    <property type="project" value="UniProtKB-KW"/>
</dbReference>
<protein>
    <submittedName>
        <fullName evidence="8">Clp protease</fullName>
    </submittedName>
</protein>
<dbReference type="InterPro" id="IPR004176">
    <property type="entry name" value="Clp_R_N"/>
</dbReference>
<dbReference type="InterPro" id="IPR019489">
    <property type="entry name" value="Clp_ATPase_C"/>
</dbReference>
<dbReference type="Gene3D" id="3.40.50.300">
    <property type="entry name" value="P-loop containing nucleotide triphosphate hydrolases"/>
    <property type="match status" value="2"/>
</dbReference>
<keyword evidence="6" id="KW-0175">Coiled coil</keyword>
<evidence type="ECO:0000256" key="6">
    <source>
        <dbReference type="SAM" id="Coils"/>
    </source>
</evidence>
<dbReference type="InterPro" id="IPR041546">
    <property type="entry name" value="ClpA/ClpB_AAA_lid"/>
</dbReference>
<dbReference type="InterPro" id="IPR001270">
    <property type="entry name" value="ClpA/B"/>
</dbReference>
<dbReference type="InterPro" id="IPR050130">
    <property type="entry name" value="ClpA_ClpB"/>
</dbReference>
<dbReference type="PRINTS" id="PR00300">
    <property type="entry name" value="CLPPROTEASEA"/>
</dbReference>
<dbReference type="InterPro" id="IPR027417">
    <property type="entry name" value="P-loop_NTPase"/>
</dbReference>
<dbReference type="PANTHER" id="PTHR11638:SF175">
    <property type="entry name" value="ATP-DEPENDENT CLP PROTEASE, ATP-BINDING SUBUNIT CLPC"/>
    <property type="match status" value="1"/>
</dbReference>
<dbReference type="InterPro" id="IPR003959">
    <property type="entry name" value="ATPase_AAA_core"/>
</dbReference>
<feature type="coiled-coil region" evidence="6">
    <location>
        <begin position="38"/>
        <end position="65"/>
    </location>
</feature>
<evidence type="ECO:0000256" key="3">
    <source>
        <dbReference type="ARBA" id="ARBA00022840"/>
    </source>
</evidence>
<dbReference type="SMART" id="SM00382">
    <property type="entry name" value="AAA"/>
    <property type="match status" value="2"/>
</dbReference>
<evidence type="ECO:0000256" key="2">
    <source>
        <dbReference type="ARBA" id="ARBA00022741"/>
    </source>
</evidence>
<dbReference type="Pfam" id="PF07724">
    <property type="entry name" value="AAA_2"/>
    <property type="match status" value="1"/>
</dbReference>
<dbReference type="SMART" id="SM01086">
    <property type="entry name" value="ClpB_D2-small"/>
    <property type="match status" value="1"/>
</dbReference>
<comment type="caution">
    <text evidence="8">The sequence shown here is derived from an EMBL/GenBank/DDBJ whole genome shotgun (WGS) entry which is preliminary data.</text>
</comment>
<evidence type="ECO:0000256" key="1">
    <source>
        <dbReference type="ARBA" id="ARBA00022737"/>
    </source>
</evidence>
<dbReference type="Gene3D" id="1.10.8.60">
    <property type="match status" value="2"/>
</dbReference>
<dbReference type="GO" id="GO:0016887">
    <property type="term" value="F:ATP hydrolysis activity"/>
    <property type="evidence" value="ECO:0007669"/>
    <property type="project" value="InterPro"/>
</dbReference>